<evidence type="ECO:0000256" key="2">
    <source>
        <dbReference type="ARBA" id="ARBA00022516"/>
    </source>
</evidence>
<evidence type="ECO:0000256" key="1">
    <source>
        <dbReference type="ARBA" id="ARBA00004141"/>
    </source>
</evidence>
<dbReference type="GO" id="GO:0034626">
    <property type="term" value="P:fatty acid elongation, polyunsaturated fatty acid"/>
    <property type="evidence" value="ECO:0007669"/>
    <property type="project" value="TreeGrafter"/>
</dbReference>
<evidence type="ECO:0000313" key="12">
    <source>
        <dbReference type="Proteomes" id="UP000288716"/>
    </source>
</evidence>
<name>A0A443SI35_9ACAR</name>
<dbReference type="OrthoDB" id="434092at2759"/>
<evidence type="ECO:0000313" key="11">
    <source>
        <dbReference type="EMBL" id="RWS27169.1"/>
    </source>
</evidence>
<feature type="transmembrane region" description="Helical" evidence="10">
    <location>
        <begin position="197"/>
        <end position="216"/>
    </location>
</feature>
<comment type="caution">
    <text evidence="11">The sequence shown here is derived from an EMBL/GenBank/DDBJ whole genome shotgun (WGS) entry which is preliminary data.</text>
</comment>
<evidence type="ECO:0000256" key="7">
    <source>
        <dbReference type="ARBA" id="ARBA00023098"/>
    </source>
</evidence>
<proteinExistence type="inferred from homology"/>
<dbReference type="GO" id="GO:0005789">
    <property type="term" value="C:endoplasmic reticulum membrane"/>
    <property type="evidence" value="ECO:0007669"/>
    <property type="project" value="TreeGrafter"/>
</dbReference>
<dbReference type="AlphaFoldDB" id="A0A443SI35"/>
<keyword evidence="6 10" id="KW-1133">Transmembrane helix</keyword>
<keyword evidence="4 10" id="KW-0812">Transmembrane</keyword>
<evidence type="ECO:0000256" key="9">
    <source>
        <dbReference type="ARBA" id="ARBA00023160"/>
    </source>
</evidence>
<keyword evidence="3 10" id="KW-0808">Transferase</keyword>
<feature type="transmembrane region" description="Helical" evidence="10">
    <location>
        <begin position="167"/>
        <end position="185"/>
    </location>
</feature>
<dbReference type="Pfam" id="PF01151">
    <property type="entry name" value="ELO"/>
    <property type="match status" value="1"/>
</dbReference>
<protein>
    <recommendedName>
        <fullName evidence="10">Elongation of very long chain fatty acids protein</fullName>
        <ecNumber evidence="10">2.3.1.199</ecNumber>
    </recommendedName>
    <alternativeName>
        <fullName evidence="10">Very-long-chain 3-oxoacyl-CoA synthase</fullName>
    </alternativeName>
</protein>
<dbReference type="GO" id="GO:0019367">
    <property type="term" value="P:fatty acid elongation, saturated fatty acid"/>
    <property type="evidence" value="ECO:0007669"/>
    <property type="project" value="TreeGrafter"/>
</dbReference>
<feature type="transmembrane region" description="Helical" evidence="10">
    <location>
        <begin position="109"/>
        <end position="126"/>
    </location>
</feature>
<gene>
    <name evidence="11" type="ORF">B4U80_11544</name>
</gene>
<dbReference type="InterPro" id="IPR002076">
    <property type="entry name" value="ELO_fam"/>
</dbReference>
<keyword evidence="2 10" id="KW-0444">Lipid biosynthesis</keyword>
<comment type="subcellular location">
    <subcellularLocation>
        <location evidence="1">Membrane</location>
        <topology evidence="1">Multi-pass membrane protein</topology>
    </subcellularLocation>
</comment>
<dbReference type="Proteomes" id="UP000288716">
    <property type="component" value="Unassembled WGS sequence"/>
</dbReference>
<evidence type="ECO:0000256" key="10">
    <source>
        <dbReference type="RuleBase" id="RU361115"/>
    </source>
</evidence>
<dbReference type="EMBL" id="NCKV01002209">
    <property type="protein sequence ID" value="RWS27169.1"/>
    <property type="molecule type" value="Genomic_DNA"/>
</dbReference>
<dbReference type="PANTHER" id="PTHR11157:SF69">
    <property type="entry name" value="ELONGATION OF VERY LONG CHAIN FATTY ACIDS PROTEIN 7"/>
    <property type="match status" value="1"/>
</dbReference>
<reference evidence="11 12" key="1">
    <citation type="journal article" date="2018" name="Gigascience">
        <title>Genomes of trombidid mites reveal novel predicted allergens and laterally-transferred genes associated with secondary metabolism.</title>
        <authorList>
            <person name="Dong X."/>
            <person name="Chaisiri K."/>
            <person name="Xia D."/>
            <person name="Armstrong S.D."/>
            <person name="Fang Y."/>
            <person name="Donnelly M.J."/>
            <person name="Kadowaki T."/>
            <person name="McGarry J.W."/>
            <person name="Darby A.C."/>
            <person name="Makepeace B.L."/>
        </authorList>
    </citation>
    <scope>NUCLEOTIDE SEQUENCE [LARGE SCALE GENOMIC DNA]</scope>
    <source>
        <strain evidence="11">UoL-UT</strain>
    </source>
</reference>
<comment type="similarity">
    <text evidence="10">Belongs to the ELO family.</text>
</comment>
<dbReference type="VEuPathDB" id="VectorBase:LDEU004871"/>
<evidence type="ECO:0000256" key="4">
    <source>
        <dbReference type="ARBA" id="ARBA00022692"/>
    </source>
</evidence>
<keyword evidence="5 10" id="KW-0276">Fatty acid metabolism</keyword>
<dbReference type="STRING" id="299467.A0A443SI35"/>
<keyword evidence="7 10" id="KW-0443">Lipid metabolism</keyword>
<evidence type="ECO:0000256" key="5">
    <source>
        <dbReference type="ARBA" id="ARBA00022832"/>
    </source>
</evidence>
<keyword evidence="12" id="KW-1185">Reference proteome</keyword>
<dbReference type="GO" id="GO:0034625">
    <property type="term" value="P:fatty acid elongation, monounsaturated fatty acid"/>
    <property type="evidence" value="ECO:0007669"/>
    <property type="project" value="TreeGrafter"/>
</dbReference>
<feature type="transmembrane region" description="Helical" evidence="10">
    <location>
        <begin position="77"/>
        <end position="97"/>
    </location>
</feature>
<comment type="catalytic activity">
    <reaction evidence="10">
        <text>a very-long-chain acyl-CoA + malonyl-CoA + H(+) = a very-long-chain 3-oxoacyl-CoA + CO2 + CoA</text>
        <dbReference type="Rhea" id="RHEA:32727"/>
        <dbReference type="ChEBI" id="CHEBI:15378"/>
        <dbReference type="ChEBI" id="CHEBI:16526"/>
        <dbReference type="ChEBI" id="CHEBI:57287"/>
        <dbReference type="ChEBI" id="CHEBI:57384"/>
        <dbReference type="ChEBI" id="CHEBI:90725"/>
        <dbReference type="ChEBI" id="CHEBI:90736"/>
        <dbReference type="EC" id="2.3.1.199"/>
    </reaction>
</comment>
<dbReference type="GO" id="GO:0030148">
    <property type="term" value="P:sphingolipid biosynthetic process"/>
    <property type="evidence" value="ECO:0007669"/>
    <property type="project" value="TreeGrafter"/>
</dbReference>
<sequence length="289" mass="33367">MTAAYLYFVKIYGPKWMQNRPAFDLRNIMIAYNFTMVVVSGLMFIEMANLIQWGRYTFRCQKVDTSTGDVPMRMCRVGWLFLVTKYVEFIDTVFFVLRKKQSQVSTLHVVHHSVVPISVWVAVKYAPGGNNVIFPVLNSGVHTVMYLYYGLAAFGPSIQKYLWWKKYLTSLQLLQFVLVMTHGFINFMRDCEFPRSFVVLNLCHAVLFFYLFTHFYRQSYRKALKAAATGVTISHTSMPRGAATYAKIGELTITASVHYGKQNDDCHQDFKAKTTTFKAFNDEDAKKID</sequence>
<feature type="transmembrane region" description="Helical" evidence="10">
    <location>
        <begin position="25"/>
        <end position="45"/>
    </location>
</feature>
<dbReference type="GO" id="GO:0042761">
    <property type="term" value="P:very long-chain fatty acid biosynthetic process"/>
    <property type="evidence" value="ECO:0007669"/>
    <property type="project" value="TreeGrafter"/>
</dbReference>
<feature type="transmembrane region" description="Helical" evidence="10">
    <location>
        <begin position="132"/>
        <end position="155"/>
    </location>
</feature>
<dbReference type="EC" id="2.3.1.199" evidence="10"/>
<keyword evidence="8 10" id="KW-0472">Membrane</keyword>
<dbReference type="GO" id="GO:0009922">
    <property type="term" value="F:fatty acid elongase activity"/>
    <property type="evidence" value="ECO:0007669"/>
    <property type="project" value="UniProtKB-EC"/>
</dbReference>
<organism evidence="11 12">
    <name type="scientific">Leptotrombidium deliense</name>
    <dbReference type="NCBI Taxonomy" id="299467"/>
    <lineage>
        <taxon>Eukaryota</taxon>
        <taxon>Metazoa</taxon>
        <taxon>Ecdysozoa</taxon>
        <taxon>Arthropoda</taxon>
        <taxon>Chelicerata</taxon>
        <taxon>Arachnida</taxon>
        <taxon>Acari</taxon>
        <taxon>Acariformes</taxon>
        <taxon>Trombidiformes</taxon>
        <taxon>Prostigmata</taxon>
        <taxon>Anystina</taxon>
        <taxon>Parasitengona</taxon>
        <taxon>Trombiculoidea</taxon>
        <taxon>Trombiculidae</taxon>
        <taxon>Leptotrombidium</taxon>
    </lineage>
</organism>
<evidence type="ECO:0000256" key="6">
    <source>
        <dbReference type="ARBA" id="ARBA00022989"/>
    </source>
</evidence>
<keyword evidence="9 10" id="KW-0275">Fatty acid biosynthesis</keyword>
<evidence type="ECO:0000256" key="3">
    <source>
        <dbReference type="ARBA" id="ARBA00022679"/>
    </source>
</evidence>
<dbReference type="PANTHER" id="PTHR11157">
    <property type="entry name" value="FATTY ACID ACYL TRANSFERASE-RELATED"/>
    <property type="match status" value="1"/>
</dbReference>
<evidence type="ECO:0000256" key="8">
    <source>
        <dbReference type="ARBA" id="ARBA00023136"/>
    </source>
</evidence>
<accession>A0A443SI35</accession>